<comment type="caution">
    <text evidence="3">The sequence shown here is derived from an EMBL/GenBank/DDBJ whole genome shotgun (WGS) entry which is preliminary data.</text>
</comment>
<accession>A0A2N5M8V7</accession>
<dbReference type="RefSeq" id="WP_101640841.1">
    <property type="nucleotide sequence ID" value="NZ_PGUY01000017.1"/>
</dbReference>
<gene>
    <name evidence="3" type="ORF">CUU66_06380</name>
</gene>
<dbReference type="GO" id="GO:0004622">
    <property type="term" value="F:phosphatidylcholine lysophospholipase activity"/>
    <property type="evidence" value="ECO:0007669"/>
    <property type="project" value="TreeGrafter"/>
</dbReference>
<dbReference type="Pfam" id="PF13472">
    <property type="entry name" value="Lipase_GDSL_2"/>
    <property type="match status" value="1"/>
</dbReference>
<protein>
    <recommendedName>
        <fullName evidence="2">SGNH hydrolase-type esterase domain-containing protein</fullName>
    </recommendedName>
</protein>
<dbReference type="Proteomes" id="UP000234748">
    <property type="component" value="Unassembled WGS sequence"/>
</dbReference>
<evidence type="ECO:0000259" key="2">
    <source>
        <dbReference type="Pfam" id="PF13472"/>
    </source>
</evidence>
<organism evidence="3 4">
    <name type="scientific">Peribacillus deserti</name>
    <dbReference type="NCBI Taxonomy" id="673318"/>
    <lineage>
        <taxon>Bacteria</taxon>
        <taxon>Bacillati</taxon>
        <taxon>Bacillota</taxon>
        <taxon>Bacilli</taxon>
        <taxon>Bacillales</taxon>
        <taxon>Bacillaceae</taxon>
        <taxon>Peribacillus</taxon>
    </lineage>
</organism>
<evidence type="ECO:0000256" key="1">
    <source>
        <dbReference type="SAM" id="SignalP"/>
    </source>
</evidence>
<dbReference type="AlphaFoldDB" id="A0A2N5M8V7"/>
<dbReference type="PANTHER" id="PTHR30383">
    <property type="entry name" value="THIOESTERASE 1/PROTEASE 1/LYSOPHOSPHOLIPASE L1"/>
    <property type="match status" value="1"/>
</dbReference>
<dbReference type="PANTHER" id="PTHR30383:SF5">
    <property type="entry name" value="SGNH HYDROLASE-TYPE ESTERASE DOMAIN-CONTAINING PROTEIN"/>
    <property type="match status" value="1"/>
</dbReference>
<sequence length="244" mass="26802">MNYKQKALGLLTAGALLAALPFNAVAKTQAKVEKPPVQVQYVALGDSLAAGQTPYKYVDYGYTDFIADYFVKNKYKLADFDNFGVPGYTSENVKNDVTKSKKIRKEIKEATHITIDIGANDLLPKLSTDPAGAIAAVKANLQTILKTIDSLNPRVKVYVMGYYNPYPGLSAAEQAKLLPLLKLFNAEIQKAAKDNKDTFVATDMLIAKKTAEYLPNPLDIHLSEAGYKAVASEFWKYIAPAKKK</sequence>
<keyword evidence="4" id="KW-1185">Reference proteome</keyword>
<reference evidence="3 4" key="1">
    <citation type="submission" date="2017-11" db="EMBL/GenBank/DDBJ databases">
        <title>Comparitive Functional Genomics of Dry Heat Resistant strains isolated from the Viking Spacecraft.</title>
        <authorList>
            <person name="Seuylemezian A."/>
            <person name="Cooper K."/>
            <person name="Vaishampayan P."/>
        </authorList>
    </citation>
    <scope>NUCLEOTIDE SEQUENCE [LARGE SCALE GENOMIC DNA]</scope>
    <source>
        <strain evidence="3 4">V1-29</strain>
    </source>
</reference>
<keyword evidence="1" id="KW-0732">Signal</keyword>
<name>A0A2N5M8V7_9BACI</name>
<feature type="signal peptide" evidence="1">
    <location>
        <begin position="1"/>
        <end position="26"/>
    </location>
</feature>
<feature type="domain" description="SGNH hydrolase-type esterase" evidence="2">
    <location>
        <begin position="43"/>
        <end position="229"/>
    </location>
</feature>
<evidence type="ECO:0000313" key="4">
    <source>
        <dbReference type="Proteomes" id="UP000234748"/>
    </source>
</evidence>
<dbReference type="EMBL" id="PGUY01000017">
    <property type="protein sequence ID" value="PLT30775.1"/>
    <property type="molecule type" value="Genomic_DNA"/>
</dbReference>
<dbReference type="SUPFAM" id="SSF52266">
    <property type="entry name" value="SGNH hydrolase"/>
    <property type="match status" value="1"/>
</dbReference>
<proteinExistence type="predicted"/>
<evidence type="ECO:0000313" key="3">
    <source>
        <dbReference type="EMBL" id="PLT30775.1"/>
    </source>
</evidence>
<dbReference type="OrthoDB" id="1815486at2"/>
<dbReference type="InterPro" id="IPR013830">
    <property type="entry name" value="SGNH_hydro"/>
</dbReference>
<dbReference type="InterPro" id="IPR051532">
    <property type="entry name" value="Ester_Hydrolysis_Enzymes"/>
</dbReference>
<feature type="chain" id="PRO_5014659204" description="SGNH hydrolase-type esterase domain-containing protein" evidence="1">
    <location>
        <begin position="27"/>
        <end position="244"/>
    </location>
</feature>
<dbReference type="Gene3D" id="3.40.50.1110">
    <property type="entry name" value="SGNH hydrolase"/>
    <property type="match status" value="1"/>
</dbReference>
<dbReference type="InterPro" id="IPR036514">
    <property type="entry name" value="SGNH_hydro_sf"/>
</dbReference>